<feature type="domain" description="Nitroreductase" evidence="4">
    <location>
        <begin position="7"/>
        <end position="184"/>
    </location>
</feature>
<dbReference type="SUPFAM" id="SSF55469">
    <property type="entry name" value="FMN-dependent nitroreductase-like"/>
    <property type="match status" value="1"/>
</dbReference>
<dbReference type="RefSeq" id="WP_074463260.1">
    <property type="nucleotide sequence ID" value="NZ_FMUR01000020.1"/>
</dbReference>
<proteinExistence type="predicted"/>
<dbReference type="InterPro" id="IPR000415">
    <property type="entry name" value="Nitroreductase-like"/>
</dbReference>
<gene>
    <name evidence="5" type="ORF">SAMN02910451_02869</name>
</gene>
<evidence type="ECO:0000256" key="3">
    <source>
        <dbReference type="ARBA" id="ARBA00023002"/>
    </source>
</evidence>
<dbReference type="Pfam" id="PF00881">
    <property type="entry name" value="Nitroreductase"/>
    <property type="match status" value="1"/>
</dbReference>
<dbReference type="PANTHER" id="PTHR23026">
    <property type="entry name" value="NADPH NITROREDUCTASE"/>
    <property type="match status" value="1"/>
</dbReference>
<reference evidence="6" key="1">
    <citation type="submission" date="2016-10" db="EMBL/GenBank/DDBJ databases">
        <authorList>
            <person name="Varghese N."/>
            <person name="Submissions S."/>
        </authorList>
    </citation>
    <scope>NUCLEOTIDE SEQUENCE [LARGE SCALE GENOMIC DNA]</scope>
    <source>
        <strain evidence="6">XBD2006</strain>
    </source>
</reference>
<name>A0A1G5GFY6_9FIRM</name>
<evidence type="ECO:0000256" key="2">
    <source>
        <dbReference type="ARBA" id="ARBA00022643"/>
    </source>
</evidence>
<accession>A0A1G5GFY6</accession>
<evidence type="ECO:0000256" key="1">
    <source>
        <dbReference type="ARBA" id="ARBA00022630"/>
    </source>
</evidence>
<evidence type="ECO:0000313" key="5">
    <source>
        <dbReference type="EMBL" id="SCY50482.1"/>
    </source>
</evidence>
<dbReference type="GO" id="GO:0016491">
    <property type="term" value="F:oxidoreductase activity"/>
    <property type="evidence" value="ECO:0007669"/>
    <property type="project" value="UniProtKB-KW"/>
</dbReference>
<keyword evidence="1" id="KW-0285">Flavoprotein</keyword>
<keyword evidence="6" id="KW-1185">Reference proteome</keyword>
<dbReference type="OrthoDB" id="9812105at2"/>
<organism evidence="5 6">
    <name type="scientific">Butyrivibrio hungatei</name>
    <dbReference type="NCBI Taxonomy" id="185008"/>
    <lineage>
        <taxon>Bacteria</taxon>
        <taxon>Bacillati</taxon>
        <taxon>Bacillota</taxon>
        <taxon>Clostridia</taxon>
        <taxon>Lachnospirales</taxon>
        <taxon>Lachnospiraceae</taxon>
        <taxon>Butyrivibrio</taxon>
    </lineage>
</organism>
<dbReference type="Gene3D" id="3.40.109.10">
    <property type="entry name" value="NADH Oxidase"/>
    <property type="match status" value="1"/>
</dbReference>
<evidence type="ECO:0000313" key="6">
    <source>
        <dbReference type="Proteomes" id="UP000183047"/>
    </source>
</evidence>
<dbReference type="Proteomes" id="UP000183047">
    <property type="component" value="Unassembled WGS sequence"/>
</dbReference>
<evidence type="ECO:0000259" key="4">
    <source>
        <dbReference type="Pfam" id="PF00881"/>
    </source>
</evidence>
<dbReference type="AlphaFoldDB" id="A0A1G5GFY6"/>
<dbReference type="PANTHER" id="PTHR23026:SF90">
    <property type="entry name" value="IODOTYROSINE DEIODINASE 1"/>
    <property type="match status" value="1"/>
</dbReference>
<dbReference type="InterPro" id="IPR050627">
    <property type="entry name" value="Nitroreductase/BluB"/>
</dbReference>
<sequence>MEFYEVIEKRRTIRDFESEDIPKEVIERVISAAMKAPTNDHMRDWHFIIVKDRETAARLLDIVPKGISDEDMNQLIKDWNLNDSLQQECYRNAVPKQYRMLFDASAIILPLLEQKTDILHPENISHLNGLASIWCSIENIFLAATAEGYGCNLRIPLGNESEHAREVLGYPEKYYMPCFIGMGRPKEKALIPKQKDIDIKDRIHWDVF</sequence>
<keyword evidence="2" id="KW-0288">FMN</keyword>
<dbReference type="EMBL" id="FMUR01000020">
    <property type="protein sequence ID" value="SCY50482.1"/>
    <property type="molecule type" value="Genomic_DNA"/>
</dbReference>
<dbReference type="InterPro" id="IPR029479">
    <property type="entry name" value="Nitroreductase"/>
</dbReference>
<protein>
    <submittedName>
        <fullName evidence="5">Nitroreductase</fullName>
    </submittedName>
</protein>
<keyword evidence="3" id="KW-0560">Oxidoreductase</keyword>